<sequence>MSRSGQTFISLLAALRQRLSQLDWVPVAEHEHTLILAGDFNAAEGLLLPERLQEAQALLGVTALLAYTPKRGVLLVAPMRPTIKRVSCRG</sequence>
<evidence type="ECO:0000313" key="1">
    <source>
        <dbReference type="EMBL" id="SFD69731.1"/>
    </source>
</evidence>
<protein>
    <submittedName>
        <fullName evidence="1">Uncharacterized protein</fullName>
    </submittedName>
</protein>
<gene>
    <name evidence="1" type="ORF">SAMN05216372_103325</name>
</gene>
<reference evidence="2" key="1">
    <citation type="submission" date="2016-10" db="EMBL/GenBank/DDBJ databases">
        <authorList>
            <person name="Varghese N."/>
            <person name="Submissions S."/>
        </authorList>
    </citation>
    <scope>NUCLEOTIDE SEQUENCE [LARGE SCALE GENOMIC DNA]</scope>
    <source>
        <strain evidence="2">JCM 2783</strain>
    </source>
</reference>
<proteinExistence type="predicted"/>
<organism evidence="1 2">
    <name type="scientific">Pseudomonas straminea</name>
    <dbReference type="NCBI Taxonomy" id="47882"/>
    <lineage>
        <taxon>Bacteria</taxon>
        <taxon>Pseudomonadati</taxon>
        <taxon>Pseudomonadota</taxon>
        <taxon>Gammaproteobacteria</taxon>
        <taxon>Pseudomonadales</taxon>
        <taxon>Pseudomonadaceae</taxon>
        <taxon>Phytopseudomonas</taxon>
    </lineage>
</organism>
<name>A0A1I1UFX5_PSEOC</name>
<dbReference type="AlphaFoldDB" id="A0A1I1UFX5"/>
<dbReference type="EMBL" id="FOMO01000003">
    <property type="protein sequence ID" value="SFD69731.1"/>
    <property type="molecule type" value="Genomic_DNA"/>
</dbReference>
<evidence type="ECO:0000313" key="2">
    <source>
        <dbReference type="Proteomes" id="UP000243950"/>
    </source>
</evidence>
<accession>A0A1I1UFX5</accession>
<dbReference type="Proteomes" id="UP000243950">
    <property type="component" value="Unassembled WGS sequence"/>
</dbReference>
<dbReference type="RefSeq" id="WP_093503111.1">
    <property type="nucleotide sequence ID" value="NZ_BSSG01000004.1"/>
</dbReference>
<keyword evidence="2" id="KW-1185">Reference proteome</keyword>